<keyword evidence="1" id="KW-1133">Transmembrane helix</keyword>
<comment type="caution">
    <text evidence="2">The sequence shown here is derived from an EMBL/GenBank/DDBJ whole genome shotgun (WGS) entry which is preliminary data.</text>
</comment>
<accession>A0A1Q9ACF9</accession>
<organism evidence="2 3">
    <name type="scientific">Xaviernesmea rhizosphaerae</name>
    <dbReference type="NCBI Taxonomy" id="1672749"/>
    <lineage>
        <taxon>Bacteria</taxon>
        <taxon>Pseudomonadati</taxon>
        <taxon>Pseudomonadota</taxon>
        <taxon>Alphaproteobacteria</taxon>
        <taxon>Hyphomicrobiales</taxon>
        <taxon>Rhizobiaceae</taxon>
        <taxon>Rhizobium/Agrobacterium group</taxon>
        <taxon>Xaviernesmea</taxon>
    </lineage>
</organism>
<dbReference type="RefSeq" id="WP_075637403.1">
    <property type="nucleotide sequence ID" value="NZ_MKIO01000048.1"/>
</dbReference>
<sequence length="145" mass="15650">MGPIVAFLSSMAATDMSLTLARIKRNAILRGIAGFAFILAFIFGMIALSIKMAEHWGAITAMLILGGVFLVIGIIVLITMSIMEARDRQIAAERKRKTQMQTNLVMATTMTLFRRKPLMAAGIAVLVGGLLGFTRLGFGKSDDEA</sequence>
<gene>
    <name evidence="2" type="ORF">BJF92_03055</name>
</gene>
<dbReference type="EMBL" id="MKIO01000048">
    <property type="protein sequence ID" value="OLP52581.1"/>
    <property type="molecule type" value="Genomic_DNA"/>
</dbReference>
<feature type="transmembrane region" description="Helical" evidence="1">
    <location>
        <begin position="27"/>
        <end position="50"/>
    </location>
</feature>
<name>A0A1Q9ACF9_9HYPH</name>
<keyword evidence="1" id="KW-0472">Membrane</keyword>
<reference evidence="2 3" key="1">
    <citation type="submission" date="2016-09" db="EMBL/GenBank/DDBJ databases">
        <title>Rhizobium sp. nov., a novel species isolated from the rice rhizosphere.</title>
        <authorList>
            <person name="Zhao J."/>
            <person name="Zhang X."/>
        </authorList>
    </citation>
    <scope>NUCLEOTIDE SEQUENCE [LARGE SCALE GENOMIC DNA]</scope>
    <source>
        <strain evidence="2 3">MH17</strain>
    </source>
</reference>
<protein>
    <submittedName>
        <fullName evidence="2">Uncharacterized protein</fullName>
    </submittedName>
</protein>
<dbReference type="Proteomes" id="UP000186143">
    <property type="component" value="Unassembled WGS sequence"/>
</dbReference>
<feature type="transmembrane region" description="Helical" evidence="1">
    <location>
        <begin position="56"/>
        <end position="78"/>
    </location>
</feature>
<proteinExistence type="predicted"/>
<evidence type="ECO:0000256" key="1">
    <source>
        <dbReference type="SAM" id="Phobius"/>
    </source>
</evidence>
<dbReference type="AlphaFoldDB" id="A0A1Q9ACF9"/>
<evidence type="ECO:0000313" key="3">
    <source>
        <dbReference type="Proteomes" id="UP000186143"/>
    </source>
</evidence>
<keyword evidence="1" id="KW-0812">Transmembrane</keyword>
<evidence type="ECO:0000313" key="2">
    <source>
        <dbReference type="EMBL" id="OLP52581.1"/>
    </source>
</evidence>
<feature type="transmembrane region" description="Helical" evidence="1">
    <location>
        <begin position="118"/>
        <end position="138"/>
    </location>
</feature>